<sequence length="262" mass="28445">MNPTHPQTIHRYHSGSLKTQQDTLAEEIPVALVYNGISHVVLMATPQNLEELALGFSLSEGILTHPSQLYDCVIEPSCQGMSVQLEIASARFALLKERRRSMAGRTGCGLCGIDSLAAIAPNLSSVTHQHKIQGDHITQALRTLPQYQQLREQTGSLHGAAWVEQGNIQAAFEDVGRHNALDKLLGYLAKKQIDTQNGFIIVSSRASYEMVAKTAAMGIGCLVAVSAATALAVRVAEQANVTLIGFAKPQQFIIYSHEEFVE</sequence>
<evidence type="ECO:0000313" key="6">
    <source>
        <dbReference type="Proteomes" id="UP000215450"/>
    </source>
</evidence>
<accession>A0A238HEN2</accession>
<reference evidence="4" key="1">
    <citation type="submission" date="2017-05" db="EMBL/GenBank/DDBJ databases">
        <authorList>
            <person name="Song R."/>
            <person name="Chenine A.L."/>
            <person name="Ruprecht R.M."/>
        </authorList>
    </citation>
    <scope>NUCLEOTIDE SEQUENCE</scope>
    <source>
        <strain evidence="4">Kingella_eburonensis</strain>
    </source>
</reference>
<dbReference type="PANTHER" id="PTHR30592:SF1">
    <property type="entry name" value="SULFUR CARRIER PROTEIN FDHD"/>
    <property type="match status" value="1"/>
</dbReference>
<dbReference type="PIRSF" id="PIRSF015626">
    <property type="entry name" value="FdhD"/>
    <property type="match status" value="1"/>
</dbReference>
<dbReference type="Proteomes" id="UP000215450">
    <property type="component" value="Unassembled WGS sequence"/>
</dbReference>
<dbReference type="HAMAP" id="MF_00187">
    <property type="entry name" value="FdhD"/>
    <property type="match status" value="1"/>
</dbReference>
<feature type="active site" description="Cysteine persulfide intermediate" evidence="3">
    <location>
        <position position="108"/>
    </location>
</feature>
<dbReference type="EMBL" id="FXUV02000002">
    <property type="protein sequence ID" value="SNB54699.1"/>
    <property type="molecule type" value="Genomic_DNA"/>
</dbReference>
<evidence type="ECO:0000256" key="1">
    <source>
        <dbReference type="ARBA" id="ARBA00022490"/>
    </source>
</evidence>
<evidence type="ECO:0000256" key="3">
    <source>
        <dbReference type="HAMAP-Rule" id="MF_00187"/>
    </source>
</evidence>
<evidence type="ECO:0000313" key="5">
    <source>
        <dbReference type="EMBL" id="SNB54699.1"/>
    </source>
</evidence>
<comment type="subcellular location">
    <subcellularLocation>
        <location evidence="3">Cytoplasm</location>
    </subcellularLocation>
</comment>
<evidence type="ECO:0000256" key="2">
    <source>
        <dbReference type="ARBA" id="ARBA00023150"/>
    </source>
</evidence>
<dbReference type="RefSeq" id="WP_095061963.1">
    <property type="nucleotide sequence ID" value="NZ_FXUV02000002.1"/>
</dbReference>
<dbReference type="GO" id="GO:0006777">
    <property type="term" value="P:Mo-molybdopterin cofactor biosynthetic process"/>
    <property type="evidence" value="ECO:0007669"/>
    <property type="project" value="UniProtKB-UniRule"/>
</dbReference>
<gene>
    <name evidence="3" type="primary">fdhD</name>
    <name evidence="5" type="ORF">KEBURONENSIS_00767</name>
    <name evidence="4" type="ORF">KEBURONENSIS_00888</name>
</gene>
<dbReference type="AlphaFoldDB" id="A0A238HEN2"/>
<dbReference type="NCBIfam" id="TIGR00129">
    <property type="entry name" value="fdhD_narQ"/>
    <property type="match status" value="1"/>
</dbReference>
<dbReference type="EMBL" id="FXUV01000010">
    <property type="protein sequence ID" value="SMQ11884.1"/>
    <property type="molecule type" value="Genomic_DNA"/>
</dbReference>
<name>A0A238HEN2_9NEIS</name>
<dbReference type="InterPro" id="IPR003786">
    <property type="entry name" value="FdhD"/>
</dbReference>
<dbReference type="GO" id="GO:0097163">
    <property type="term" value="F:sulfur carrier activity"/>
    <property type="evidence" value="ECO:0007669"/>
    <property type="project" value="UniProtKB-UniRule"/>
</dbReference>
<dbReference type="Gene3D" id="3.10.20.10">
    <property type="match status" value="1"/>
</dbReference>
<dbReference type="STRING" id="1522312.GCA_900177895_01292"/>
<dbReference type="Gene3D" id="3.40.140.10">
    <property type="entry name" value="Cytidine Deaminase, domain 2"/>
    <property type="match status" value="1"/>
</dbReference>
<comment type="similarity">
    <text evidence="3">Belongs to the FdhD family.</text>
</comment>
<dbReference type="InterPro" id="IPR016193">
    <property type="entry name" value="Cytidine_deaminase-like"/>
</dbReference>
<dbReference type="GO" id="GO:0005737">
    <property type="term" value="C:cytoplasm"/>
    <property type="evidence" value="ECO:0007669"/>
    <property type="project" value="UniProtKB-SubCell"/>
</dbReference>
<dbReference type="GO" id="GO:0016783">
    <property type="term" value="F:sulfurtransferase activity"/>
    <property type="evidence" value="ECO:0007669"/>
    <property type="project" value="InterPro"/>
</dbReference>
<keyword evidence="6" id="KW-1185">Reference proteome</keyword>
<keyword evidence="1 3" id="KW-0963">Cytoplasm</keyword>
<reference evidence="5 6" key="2">
    <citation type="submission" date="2017-06" db="EMBL/GenBank/DDBJ databases">
        <authorList>
            <person name="Kim H.J."/>
            <person name="Triplett B.A."/>
        </authorList>
    </citation>
    <scope>NUCLEOTIDE SEQUENCE [LARGE SCALE GENOMIC DNA]</scope>
    <source>
        <strain evidence="5">Kingella_eburonensis</strain>
    </source>
</reference>
<dbReference type="PANTHER" id="PTHR30592">
    <property type="entry name" value="FORMATE DEHYDROGENASE"/>
    <property type="match status" value="1"/>
</dbReference>
<protein>
    <recommendedName>
        <fullName evidence="3">Sulfur carrier protein FdhD</fullName>
    </recommendedName>
</protein>
<comment type="function">
    <text evidence="3">Required for formate dehydrogenase (FDH) activity. Acts as a sulfur carrier protein that transfers sulfur from IscS to the molybdenum cofactor prior to its insertion into FDH.</text>
</comment>
<dbReference type="SUPFAM" id="SSF53927">
    <property type="entry name" value="Cytidine deaminase-like"/>
    <property type="match status" value="1"/>
</dbReference>
<keyword evidence="2 3" id="KW-0501">Molybdenum cofactor biosynthesis</keyword>
<dbReference type="Pfam" id="PF02634">
    <property type="entry name" value="FdhD-NarQ"/>
    <property type="match status" value="1"/>
</dbReference>
<proteinExistence type="inferred from homology"/>
<organism evidence="4">
    <name type="scientific">Kingella negevensis</name>
    <dbReference type="NCBI Taxonomy" id="1522312"/>
    <lineage>
        <taxon>Bacteria</taxon>
        <taxon>Pseudomonadati</taxon>
        <taxon>Pseudomonadota</taxon>
        <taxon>Betaproteobacteria</taxon>
        <taxon>Neisseriales</taxon>
        <taxon>Neisseriaceae</taxon>
        <taxon>Kingella</taxon>
    </lineage>
</organism>
<comment type="caution">
    <text evidence="3">Lacks conserved residue(s) required for the propagation of feature annotation.</text>
</comment>
<evidence type="ECO:0000313" key="4">
    <source>
        <dbReference type="EMBL" id="SMQ11884.1"/>
    </source>
</evidence>
<dbReference type="OrthoDB" id="3197277at2"/>